<evidence type="ECO:0000256" key="2">
    <source>
        <dbReference type="ARBA" id="ARBA00023315"/>
    </source>
</evidence>
<organism evidence="4 5">
    <name type="scientific">Mycena alexandri</name>
    <dbReference type="NCBI Taxonomy" id="1745969"/>
    <lineage>
        <taxon>Eukaryota</taxon>
        <taxon>Fungi</taxon>
        <taxon>Dikarya</taxon>
        <taxon>Basidiomycota</taxon>
        <taxon>Agaricomycotina</taxon>
        <taxon>Agaricomycetes</taxon>
        <taxon>Agaricomycetidae</taxon>
        <taxon>Agaricales</taxon>
        <taxon>Marasmiineae</taxon>
        <taxon>Mycenaceae</taxon>
        <taxon>Mycena</taxon>
    </lineage>
</organism>
<evidence type="ECO:0000259" key="3">
    <source>
        <dbReference type="PROSITE" id="PS51186"/>
    </source>
</evidence>
<comment type="caution">
    <text evidence="4">The sequence shown here is derived from an EMBL/GenBank/DDBJ whole genome shotgun (WGS) entry which is preliminary data.</text>
</comment>
<evidence type="ECO:0000313" key="4">
    <source>
        <dbReference type="EMBL" id="KAJ7040337.1"/>
    </source>
</evidence>
<dbReference type="PROSITE" id="PS51186">
    <property type="entry name" value="GNAT"/>
    <property type="match status" value="1"/>
</dbReference>
<evidence type="ECO:0000313" key="5">
    <source>
        <dbReference type="Proteomes" id="UP001218188"/>
    </source>
</evidence>
<sequence length="346" mass="37990">MTLTEVAPQPTDTRIIVLQHNEAEGFLAVTYPTLHRHEGSANIVLAHALARASSECALTACRFTTDADIQLPCPAPPIPAQTFWLTVWSHRGRSKPALDMVLSCLDSRFGGYPIFLWTPMQQDLQLPQWLEPRMSKLTAYLHACVAPERVFSVFSTTALTTAFADKWSALTGFQINPEPLYTAFSAICTQQTLSASVSAQQGLARRATMRDVEAAGKLCQEFTNNSEYPLSVAQGAEEARDLINKGLLWLTVIGGEVATICAVSRSSLHVSAITKVYTTPKWRRKGLAQALLKEVVQRLFACGKDSVVLYVGCDNSAQNVYRRAGFLIQNDICLELGFVGANIGHW</sequence>
<dbReference type="CDD" id="cd04301">
    <property type="entry name" value="NAT_SF"/>
    <property type="match status" value="1"/>
</dbReference>
<evidence type="ECO:0000256" key="1">
    <source>
        <dbReference type="ARBA" id="ARBA00022679"/>
    </source>
</evidence>
<proteinExistence type="predicted"/>
<dbReference type="Proteomes" id="UP001218188">
    <property type="component" value="Unassembled WGS sequence"/>
</dbReference>
<gene>
    <name evidence="4" type="ORF">C8F04DRAFT_1312724</name>
</gene>
<dbReference type="PANTHER" id="PTHR43877">
    <property type="entry name" value="AMINOALKYLPHOSPHONATE N-ACETYLTRANSFERASE-RELATED-RELATED"/>
    <property type="match status" value="1"/>
</dbReference>
<name>A0AAD6T704_9AGAR</name>
<protein>
    <submittedName>
        <fullName evidence="4">Acyl-CoA N-acyltransferase</fullName>
    </submittedName>
</protein>
<keyword evidence="1" id="KW-0808">Transferase</keyword>
<reference evidence="4" key="1">
    <citation type="submission" date="2023-03" db="EMBL/GenBank/DDBJ databases">
        <title>Massive genome expansion in bonnet fungi (Mycena s.s.) driven by repeated elements and novel gene families across ecological guilds.</title>
        <authorList>
            <consortium name="Lawrence Berkeley National Laboratory"/>
            <person name="Harder C.B."/>
            <person name="Miyauchi S."/>
            <person name="Viragh M."/>
            <person name="Kuo A."/>
            <person name="Thoen E."/>
            <person name="Andreopoulos B."/>
            <person name="Lu D."/>
            <person name="Skrede I."/>
            <person name="Drula E."/>
            <person name="Henrissat B."/>
            <person name="Morin E."/>
            <person name="Kohler A."/>
            <person name="Barry K."/>
            <person name="LaButti K."/>
            <person name="Morin E."/>
            <person name="Salamov A."/>
            <person name="Lipzen A."/>
            <person name="Mereny Z."/>
            <person name="Hegedus B."/>
            <person name="Baldrian P."/>
            <person name="Stursova M."/>
            <person name="Weitz H."/>
            <person name="Taylor A."/>
            <person name="Grigoriev I.V."/>
            <person name="Nagy L.G."/>
            <person name="Martin F."/>
            <person name="Kauserud H."/>
        </authorList>
    </citation>
    <scope>NUCLEOTIDE SEQUENCE</scope>
    <source>
        <strain evidence="4">CBHHK200</strain>
    </source>
</reference>
<dbReference type="InterPro" id="IPR000182">
    <property type="entry name" value="GNAT_dom"/>
</dbReference>
<dbReference type="InterPro" id="IPR050832">
    <property type="entry name" value="Bact_Acetyltransf"/>
</dbReference>
<dbReference type="SUPFAM" id="SSF55729">
    <property type="entry name" value="Acyl-CoA N-acyltransferases (Nat)"/>
    <property type="match status" value="1"/>
</dbReference>
<accession>A0AAD6T704</accession>
<feature type="domain" description="N-acetyltransferase" evidence="3">
    <location>
        <begin position="207"/>
        <end position="346"/>
    </location>
</feature>
<keyword evidence="5" id="KW-1185">Reference proteome</keyword>
<dbReference type="Pfam" id="PF00583">
    <property type="entry name" value="Acetyltransf_1"/>
    <property type="match status" value="1"/>
</dbReference>
<keyword evidence="2" id="KW-0012">Acyltransferase</keyword>
<dbReference type="Gene3D" id="3.40.630.30">
    <property type="match status" value="1"/>
</dbReference>
<dbReference type="GO" id="GO:0016747">
    <property type="term" value="F:acyltransferase activity, transferring groups other than amino-acyl groups"/>
    <property type="evidence" value="ECO:0007669"/>
    <property type="project" value="InterPro"/>
</dbReference>
<dbReference type="AlphaFoldDB" id="A0AAD6T704"/>
<dbReference type="InterPro" id="IPR016181">
    <property type="entry name" value="Acyl_CoA_acyltransferase"/>
</dbReference>
<dbReference type="EMBL" id="JARJCM010000022">
    <property type="protein sequence ID" value="KAJ7040337.1"/>
    <property type="molecule type" value="Genomic_DNA"/>
</dbReference>